<evidence type="ECO:0000256" key="1">
    <source>
        <dbReference type="ARBA" id="ARBA00006620"/>
    </source>
</evidence>
<dbReference type="GO" id="GO:0003729">
    <property type="term" value="F:mRNA binding"/>
    <property type="evidence" value="ECO:0007669"/>
    <property type="project" value="InterPro"/>
</dbReference>
<dbReference type="RefSeq" id="WP_186644673.1">
    <property type="nucleotide sequence ID" value="NZ_JABWQX020000001.1"/>
</dbReference>
<keyword evidence="3" id="KW-0540">Nuclease</keyword>
<evidence type="ECO:0000313" key="10">
    <source>
        <dbReference type="Proteomes" id="UP000659438"/>
    </source>
</evidence>
<comment type="caution">
    <text evidence="8">The sequence shown here is derived from an EMBL/GenBank/DDBJ whole genome shotgun (WGS) entry which is preliminary data.</text>
</comment>
<dbReference type="GO" id="GO:0004519">
    <property type="term" value="F:endonuclease activity"/>
    <property type="evidence" value="ECO:0007669"/>
    <property type="project" value="UniProtKB-KW"/>
</dbReference>
<dbReference type="Gene3D" id="3.30.920.30">
    <property type="entry name" value="Hypothetical protein"/>
    <property type="match status" value="1"/>
</dbReference>
<keyword evidence="6" id="KW-0694">RNA-binding</keyword>
<name>A0A923FU92_9PSED</name>
<dbReference type="SUPFAM" id="SSF54786">
    <property type="entry name" value="YcfA/nrd intein domain"/>
    <property type="match status" value="1"/>
</dbReference>
<dbReference type="InterPro" id="IPR038570">
    <property type="entry name" value="HicA_sf"/>
</dbReference>
<reference evidence="8 10" key="1">
    <citation type="journal article" date="2020" name="Microorganisms">
        <title>Reliable Identification of Environmental Pseudomonas Isolates Using the rpoD Gene.</title>
        <authorList>
            <consortium name="The Broad Institute Genome Sequencing Platform"/>
            <person name="Girard L."/>
            <person name="Lood C."/>
            <person name="Rokni-Zadeh H."/>
            <person name="van Noort V."/>
            <person name="Lavigne R."/>
            <person name="De Mot R."/>
        </authorList>
    </citation>
    <scope>NUCLEOTIDE SEQUENCE</scope>
    <source>
        <strain evidence="8 10">SWRI102</strain>
    </source>
</reference>
<keyword evidence="2" id="KW-1277">Toxin-antitoxin system</keyword>
<dbReference type="EMBL" id="JABWQX020000001">
    <property type="protein sequence ID" value="MBV4553358.1"/>
    <property type="molecule type" value="Genomic_DNA"/>
</dbReference>
<dbReference type="GO" id="GO:0016787">
    <property type="term" value="F:hydrolase activity"/>
    <property type="evidence" value="ECO:0007669"/>
    <property type="project" value="UniProtKB-KW"/>
</dbReference>
<keyword evidence="5" id="KW-0378">Hydrolase</keyword>
<keyword evidence="10" id="KW-1185">Reference proteome</keyword>
<dbReference type="AlphaFoldDB" id="A0A923FU92"/>
<comment type="similarity">
    <text evidence="1">Belongs to the HicA mRNA interferase family.</text>
</comment>
<evidence type="ECO:0000256" key="2">
    <source>
        <dbReference type="ARBA" id="ARBA00022649"/>
    </source>
</evidence>
<evidence type="ECO:0000313" key="9">
    <source>
        <dbReference type="EMBL" id="MBV4553358.1"/>
    </source>
</evidence>
<dbReference type="Proteomes" id="UP000659438">
    <property type="component" value="Unassembled WGS sequence"/>
</dbReference>
<reference evidence="8" key="2">
    <citation type="submission" date="2020-07" db="EMBL/GenBank/DDBJ databases">
        <authorList>
            <person name="Lood C."/>
            <person name="Girard L."/>
        </authorList>
    </citation>
    <scope>NUCLEOTIDE SEQUENCE</scope>
    <source>
        <strain evidence="8">SWRI102</strain>
    </source>
</reference>
<evidence type="ECO:0000256" key="4">
    <source>
        <dbReference type="ARBA" id="ARBA00022759"/>
    </source>
</evidence>
<keyword evidence="4" id="KW-0255">Endonuclease</keyword>
<dbReference type="Pfam" id="PF07927">
    <property type="entry name" value="HicA_toxin"/>
    <property type="match status" value="1"/>
</dbReference>
<reference evidence="9" key="3">
    <citation type="submission" date="2021-06" db="EMBL/GenBank/DDBJ databases">
        <title>Updating the genus Pseudomonas: Description of 43 new species and partition of the Pseudomonas putida group.</title>
        <authorList>
            <person name="Girard L."/>
            <person name="Lood C."/>
            <person name="Vandamme P."/>
            <person name="Rokni-Zadeh H."/>
            <person name="Van Noort V."/>
            <person name="Hofte M."/>
            <person name="Lavigne R."/>
            <person name="De Mot R."/>
        </authorList>
    </citation>
    <scope>NUCLEOTIDE SEQUENCE</scope>
    <source>
        <strain evidence="9">SWRI102</strain>
    </source>
</reference>
<keyword evidence="7" id="KW-0346">Stress response</keyword>
<dbReference type="EMBL" id="JABWQX010000011">
    <property type="protein sequence ID" value="MBC3397850.1"/>
    <property type="molecule type" value="Genomic_DNA"/>
</dbReference>
<evidence type="ECO:0000256" key="7">
    <source>
        <dbReference type="ARBA" id="ARBA00023016"/>
    </source>
</evidence>
<evidence type="ECO:0000256" key="5">
    <source>
        <dbReference type="ARBA" id="ARBA00022801"/>
    </source>
</evidence>
<evidence type="ECO:0000313" key="8">
    <source>
        <dbReference type="EMBL" id="MBC3397850.1"/>
    </source>
</evidence>
<proteinExistence type="inferred from homology"/>
<evidence type="ECO:0000256" key="3">
    <source>
        <dbReference type="ARBA" id="ARBA00022722"/>
    </source>
</evidence>
<accession>A0A923FU92</accession>
<protein>
    <submittedName>
        <fullName evidence="8">Type II toxin-antitoxin system HicA family toxin</fullName>
    </submittedName>
</protein>
<sequence>MNSRFLIGQIVADGWYLVRIRGSHHHFKHPTKPGLVTVPHPKKDLLKKTAISILQQALLQETSCQVFPEDD</sequence>
<dbReference type="InterPro" id="IPR012933">
    <property type="entry name" value="HicA_mRNA_interferase"/>
</dbReference>
<gene>
    <name evidence="9" type="ORF">HU742_019615</name>
    <name evidence="8" type="ORF">HU742_21765</name>
</gene>
<evidence type="ECO:0000256" key="6">
    <source>
        <dbReference type="ARBA" id="ARBA00022884"/>
    </source>
</evidence>
<organism evidence="8">
    <name type="scientific">Pseudomonas marvdashtae</name>
    <dbReference type="NCBI Taxonomy" id="2745500"/>
    <lineage>
        <taxon>Bacteria</taxon>
        <taxon>Pseudomonadati</taxon>
        <taxon>Pseudomonadota</taxon>
        <taxon>Gammaproteobacteria</taxon>
        <taxon>Pseudomonadales</taxon>
        <taxon>Pseudomonadaceae</taxon>
        <taxon>Pseudomonas</taxon>
    </lineage>
</organism>